<evidence type="ECO:0000256" key="3">
    <source>
        <dbReference type="ARBA" id="ARBA00022840"/>
    </source>
</evidence>
<dbReference type="GO" id="GO:0005524">
    <property type="term" value="F:ATP binding"/>
    <property type="evidence" value="ECO:0007669"/>
    <property type="project" value="UniProtKB-KW"/>
</dbReference>
<organism evidence="4 5">
    <name type="scientific">Meganyctiphanes norvegica</name>
    <name type="common">Northern krill</name>
    <name type="synonym">Thysanopoda norvegica</name>
    <dbReference type="NCBI Taxonomy" id="48144"/>
    <lineage>
        <taxon>Eukaryota</taxon>
        <taxon>Metazoa</taxon>
        <taxon>Ecdysozoa</taxon>
        <taxon>Arthropoda</taxon>
        <taxon>Crustacea</taxon>
        <taxon>Multicrustacea</taxon>
        <taxon>Malacostraca</taxon>
        <taxon>Eumalacostraca</taxon>
        <taxon>Eucarida</taxon>
        <taxon>Euphausiacea</taxon>
        <taxon>Euphausiidae</taxon>
        <taxon>Meganyctiphanes</taxon>
    </lineage>
</organism>
<gene>
    <name evidence="4" type="ORF">MNOR_LOCUS20424</name>
</gene>
<keyword evidence="5" id="KW-1185">Reference proteome</keyword>
<dbReference type="Pfam" id="PF00012">
    <property type="entry name" value="HSP70"/>
    <property type="match status" value="1"/>
</dbReference>
<accession>A0AAV2R3M4</accession>
<dbReference type="PROSITE" id="PS01036">
    <property type="entry name" value="HSP70_3"/>
    <property type="match status" value="1"/>
</dbReference>
<dbReference type="AlphaFoldDB" id="A0AAV2R3M4"/>
<sequence length="178" mass="18813">QQVVLTGGSSKIPRLQSLAAEAFPEAEVLFRIPPDEANAYGAAAEAGIICDSDATREADAPMVPALDISVFVKVTGSESGECAFSRGTPTHSRQSLNVPLPSSLPDNASLIIYEAENSMSQPQEENILAQVDLTAFNLETTPIRIDFHLKSDGSLQVSVFDSEKKVSKSFSIEAGGGS</sequence>
<reference evidence="4 5" key="1">
    <citation type="submission" date="2024-05" db="EMBL/GenBank/DDBJ databases">
        <authorList>
            <person name="Wallberg A."/>
        </authorList>
    </citation>
    <scope>NUCLEOTIDE SEQUENCE [LARGE SCALE GENOMIC DNA]</scope>
</reference>
<evidence type="ECO:0000256" key="2">
    <source>
        <dbReference type="ARBA" id="ARBA00022741"/>
    </source>
</evidence>
<evidence type="ECO:0000256" key="1">
    <source>
        <dbReference type="ARBA" id="ARBA00007381"/>
    </source>
</evidence>
<protein>
    <submittedName>
        <fullName evidence="4">Uncharacterized protein</fullName>
    </submittedName>
</protein>
<comment type="caution">
    <text evidence="4">The sequence shown here is derived from an EMBL/GenBank/DDBJ whole genome shotgun (WGS) entry which is preliminary data.</text>
</comment>
<dbReference type="Proteomes" id="UP001497623">
    <property type="component" value="Unassembled WGS sequence"/>
</dbReference>
<dbReference type="GO" id="GO:0140662">
    <property type="term" value="F:ATP-dependent protein folding chaperone"/>
    <property type="evidence" value="ECO:0007669"/>
    <property type="project" value="InterPro"/>
</dbReference>
<evidence type="ECO:0000313" key="4">
    <source>
        <dbReference type="EMBL" id="CAL4114427.1"/>
    </source>
</evidence>
<name>A0AAV2R3M4_MEGNR</name>
<comment type="similarity">
    <text evidence="1">Belongs to the heat shock protein 70 family.</text>
</comment>
<dbReference type="SUPFAM" id="SSF53067">
    <property type="entry name" value="Actin-like ATPase domain"/>
    <property type="match status" value="1"/>
</dbReference>
<dbReference type="EMBL" id="CAXKWB010015779">
    <property type="protein sequence ID" value="CAL4114427.1"/>
    <property type="molecule type" value="Genomic_DNA"/>
</dbReference>
<keyword evidence="2" id="KW-0547">Nucleotide-binding</keyword>
<evidence type="ECO:0000313" key="5">
    <source>
        <dbReference type="Proteomes" id="UP001497623"/>
    </source>
</evidence>
<feature type="non-terminal residue" evidence="4">
    <location>
        <position position="1"/>
    </location>
</feature>
<dbReference type="InterPro" id="IPR018181">
    <property type="entry name" value="Heat_shock_70_CS"/>
</dbReference>
<dbReference type="PANTHER" id="PTHR19375">
    <property type="entry name" value="HEAT SHOCK PROTEIN 70KDA"/>
    <property type="match status" value="1"/>
</dbReference>
<keyword evidence="3" id="KW-0067">ATP-binding</keyword>
<dbReference type="Gene3D" id="3.30.420.40">
    <property type="match status" value="2"/>
</dbReference>
<dbReference type="InterPro" id="IPR043129">
    <property type="entry name" value="ATPase_NBD"/>
</dbReference>
<proteinExistence type="inferred from homology"/>
<dbReference type="InterPro" id="IPR013126">
    <property type="entry name" value="Hsp_70_fam"/>
</dbReference>